<evidence type="ECO:0000313" key="1">
    <source>
        <dbReference type="EMBL" id="OHA48844.1"/>
    </source>
</evidence>
<dbReference type="Proteomes" id="UP000177629">
    <property type="component" value="Unassembled WGS sequence"/>
</dbReference>
<sequence length="73" mass="8715">MPKRINPKKRHYRVEGIVPNFGEIRKYCWAISPKQARWLIARRLEDQSTNPNFRPYLGDCEVTDITDNKTWVP</sequence>
<accession>A0A1G2PKJ1</accession>
<organism evidence="1 2">
    <name type="scientific">Candidatus Terrybacteria bacterium RIFCSPHIGHO2_01_FULL_48_17</name>
    <dbReference type="NCBI Taxonomy" id="1802362"/>
    <lineage>
        <taxon>Bacteria</taxon>
        <taxon>Candidatus Terryibacteriota</taxon>
    </lineage>
</organism>
<comment type="caution">
    <text evidence="1">The sequence shown here is derived from an EMBL/GenBank/DDBJ whole genome shotgun (WGS) entry which is preliminary data.</text>
</comment>
<dbReference type="EMBL" id="MHSS01000002">
    <property type="protein sequence ID" value="OHA48844.1"/>
    <property type="molecule type" value="Genomic_DNA"/>
</dbReference>
<reference evidence="1 2" key="1">
    <citation type="journal article" date="2016" name="Nat. Commun.">
        <title>Thousands of microbial genomes shed light on interconnected biogeochemical processes in an aquifer system.</title>
        <authorList>
            <person name="Anantharaman K."/>
            <person name="Brown C.T."/>
            <person name="Hug L.A."/>
            <person name="Sharon I."/>
            <person name="Castelle C.J."/>
            <person name="Probst A.J."/>
            <person name="Thomas B.C."/>
            <person name="Singh A."/>
            <person name="Wilkins M.J."/>
            <person name="Karaoz U."/>
            <person name="Brodie E.L."/>
            <person name="Williams K.H."/>
            <person name="Hubbard S.S."/>
            <person name="Banfield J.F."/>
        </authorList>
    </citation>
    <scope>NUCLEOTIDE SEQUENCE [LARGE SCALE GENOMIC DNA]</scope>
</reference>
<proteinExistence type="predicted"/>
<name>A0A1G2PKJ1_9BACT</name>
<evidence type="ECO:0000313" key="2">
    <source>
        <dbReference type="Proteomes" id="UP000177629"/>
    </source>
</evidence>
<gene>
    <name evidence="1" type="ORF">A2806_04065</name>
</gene>
<protein>
    <submittedName>
        <fullName evidence="1">Uncharacterized protein</fullName>
    </submittedName>
</protein>
<dbReference type="AlphaFoldDB" id="A0A1G2PKJ1"/>